<evidence type="ECO:0000313" key="1">
    <source>
        <dbReference type="Proteomes" id="UP000887579"/>
    </source>
</evidence>
<sequence>MTTSIEMGELQSQFIPKNTEALIKKAENEITATPSNTPVNPSDLPSHVLPFENEITATPSNTPVNPSDLPSHVLPFNVSRPPTPDVPIDIPKLTCCSDCSCMNISGIITQLLFLGSFNVLCAFYGLASFNGFNVKMEVDEPTFYALMALTTFASAICGGSMTMVGIMYKFAYRKIEFSSKWRGVIISVIFISLGAFVAAASGEEVFGLWLVLYGKTVKKFEKSKWFIFTFSTLIGLGAGIISGLSHDKDITSKAILLVTLATAPITLFFLHLGFTVIHPTDALIIDGVSIIAFVAIFFMVYNKDSNKNGFQILVRKICPNYIAPDPLAVVSNNVENV</sequence>
<dbReference type="Proteomes" id="UP000887579">
    <property type="component" value="Unplaced"/>
</dbReference>
<name>A0AC34FRC8_9BILA</name>
<protein>
    <submittedName>
        <fullName evidence="2">Uncharacterized protein</fullName>
    </submittedName>
</protein>
<organism evidence="1 2">
    <name type="scientific">Panagrolaimus sp. ES5</name>
    <dbReference type="NCBI Taxonomy" id="591445"/>
    <lineage>
        <taxon>Eukaryota</taxon>
        <taxon>Metazoa</taxon>
        <taxon>Ecdysozoa</taxon>
        <taxon>Nematoda</taxon>
        <taxon>Chromadorea</taxon>
        <taxon>Rhabditida</taxon>
        <taxon>Tylenchina</taxon>
        <taxon>Panagrolaimomorpha</taxon>
        <taxon>Panagrolaimoidea</taxon>
        <taxon>Panagrolaimidae</taxon>
        <taxon>Panagrolaimus</taxon>
    </lineage>
</organism>
<dbReference type="WBParaSite" id="ES5_v2.g19631.t1">
    <property type="protein sequence ID" value="ES5_v2.g19631.t1"/>
    <property type="gene ID" value="ES5_v2.g19631"/>
</dbReference>
<accession>A0AC34FRC8</accession>
<proteinExistence type="predicted"/>
<evidence type="ECO:0000313" key="2">
    <source>
        <dbReference type="WBParaSite" id="ES5_v2.g19631.t1"/>
    </source>
</evidence>
<reference evidence="2" key="1">
    <citation type="submission" date="2022-11" db="UniProtKB">
        <authorList>
            <consortium name="WormBaseParasite"/>
        </authorList>
    </citation>
    <scope>IDENTIFICATION</scope>
</reference>